<sequence>MVLEWEFTESKMSNIGGNCSNQAYDEDQGLLQFGEQLNSNIEGFLDLMTEVDMFFEYMKVPKERKMKFVTYRLKGGASVWWDRLNEMRQREGRNPIATWR</sequence>
<dbReference type="InParanoid" id="B9S0V5"/>
<keyword evidence="2" id="KW-1185">Reference proteome</keyword>
<reference evidence="2" key="1">
    <citation type="journal article" date="2010" name="Nat. Biotechnol.">
        <title>Draft genome sequence of the oilseed species Ricinus communis.</title>
        <authorList>
            <person name="Chan A.P."/>
            <person name="Crabtree J."/>
            <person name="Zhao Q."/>
            <person name="Lorenzi H."/>
            <person name="Orvis J."/>
            <person name="Puiu D."/>
            <person name="Melake-Berhan A."/>
            <person name="Jones K.M."/>
            <person name="Redman J."/>
            <person name="Chen G."/>
            <person name="Cahoon E.B."/>
            <person name="Gedil M."/>
            <person name="Stanke M."/>
            <person name="Haas B.J."/>
            <person name="Wortman J.R."/>
            <person name="Fraser-Liggett C.M."/>
            <person name="Ravel J."/>
            <person name="Rabinowicz P.D."/>
        </authorList>
    </citation>
    <scope>NUCLEOTIDE SEQUENCE [LARGE SCALE GENOMIC DNA]</scope>
    <source>
        <strain evidence="2">cv. Hale</strain>
    </source>
</reference>
<dbReference type="Proteomes" id="UP000008311">
    <property type="component" value="Unassembled WGS sequence"/>
</dbReference>
<proteinExistence type="predicted"/>
<accession>B9S0V5</accession>
<organism evidence="1 2">
    <name type="scientific">Ricinus communis</name>
    <name type="common">Castor bean</name>
    <dbReference type="NCBI Taxonomy" id="3988"/>
    <lineage>
        <taxon>Eukaryota</taxon>
        <taxon>Viridiplantae</taxon>
        <taxon>Streptophyta</taxon>
        <taxon>Embryophyta</taxon>
        <taxon>Tracheophyta</taxon>
        <taxon>Spermatophyta</taxon>
        <taxon>Magnoliopsida</taxon>
        <taxon>eudicotyledons</taxon>
        <taxon>Gunneridae</taxon>
        <taxon>Pentapetalae</taxon>
        <taxon>rosids</taxon>
        <taxon>fabids</taxon>
        <taxon>Malpighiales</taxon>
        <taxon>Euphorbiaceae</taxon>
        <taxon>Acalyphoideae</taxon>
        <taxon>Acalypheae</taxon>
        <taxon>Ricinus</taxon>
    </lineage>
</organism>
<evidence type="ECO:0000313" key="2">
    <source>
        <dbReference type="Proteomes" id="UP000008311"/>
    </source>
</evidence>
<dbReference type="AlphaFoldDB" id="B9S0V5"/>
<evidence type="ECO:0000313" key="1">
    <source>
        <dbReference type="EMBL" id="EEF42769.1"/>
    </source>
</evidence>
<name>B9S0V5_RICCO</name>
<evidence type="ECO:0008006" key="3">
    <source>
        <dbReference type="Google" id="ProtNLM"/>
    </source>
</evidence>
<gene>
    <name evidence="1" type="ORF">RCOM_1537900</name>
</gene>
<protein>
    <recommendedName>
        <fullName evidence="3">Retrotransposon gag domain-containing protein</fullName>
    </recommendedName>
</protein>
<dbReference type="EMBL" id="EQ973841">
    <property type="protein sequence ID" value="EEF42769.1"/>
    <property type="molecule type" value="Genomic_DNA"/>
</dbReference>